<keyword evidence="4" id="KW-0812">Transmembrane</keyword>
<sequence length="187" mass="21034">MFEACSRACLNLCPGLPTRRHAFYMMINTYSYYILFYLTLVVNGCSQVWLGACRELGGCIPDNGGPQDGRHWKGVYVHASQRLRQLHSGKAFETSVLMGHSARVYALYYRNGLLCTGSDDLSAKLWDVKTGQCIYGIQTHTCADIKFDEHKLLTASFDNTLACWDWATCTKTKHFLGHTAAGFSFHK</sequence>
<keyword evidence="4" id="KW-1133">Transmembrane helix</keyword>
<evidence type="ECO:0000313" key="5">
    <source>
        <dbReference type="Ensembl" id="ENSEBUP00000000353.1"/>
    </source>
</evidence>
<keyword evidence="1 3" id="KW-0853">WD repeat</keyword>
<evidence type="ECO:0000256" key="3">
    <source>
        <dbReference type="PROSITE-ProRule" id="PRU00221"/>
    </source>
</evidence>
<dbReference type="PANTHER" id="PTHR44436">
    <property type="entry name" value="F-BOX/WD REPEAT-CONTAINING PROTEIN 2"/>
    <property type="match status" value="1"/>
</dbReference>
<dbReference type="Gene3D" id="2.130.10.10">
    <property type="entry name" value="YVTN repeat-like/Quinoprotein amine dehydrogenase"/>
    <property type="match status" value="1"/>
</dbReference>
<evidence type="ECO:0000256" key="2">
    <source>
        <dbReference type="ARBA" id="ARBA00022737"/>
    </source>
</evidence>
<evidence type="ECO:0000256" key="1">
    <source>
        <dbReference type="ARBA" id="ARBA00022574"/>
    </source>
</evidence>
<dbReference type="InterPro" id="IPR042627">
    <property type="entry name" value="FBXW2"/>
</dbReference>
<dbReference type="InterPro" id="IPR036322">
    <property type="entry name" value="WD40_repeat_dom_sf"/>
</dbReference>
<reference evidence="5" key="1">
    <citation type="submission" date="2025-08" db="UniProtKB">
        <authorList>
            <consortium name="Ensembl"/>
        </authorList>
    </citation>
    <scope>IDENTIFICATION</scope>
</reference>
<evidence type="ECO:0000256" key="4">
    <source>
        <dbReference type="SAM" id="Phobius"/>
    </source>
</evidence>
<dbReference type="PROSITE" id="PS00678">
    <property type="entry name" value="WD_REPEATS_1"/>
    <property type="match status" value="1"/>
</dbReference>
<protein>
    <submittedName>
        <fullName evidence="5">Uncharacterized protein</fullName>
    </submittedName>
</protein>
<dbReference type="InterPro" id="IPR015943">
    <property type="entry name" value="WD40/YVTN_repeat-like_dom_sf"/>
</dbReference>
<dbReference type="SMART" id="SM00320">
    <property type="entry name" value="WD40"/>
    <property type="match status" value="2"/>
</dbReference>
<name>A0A8C4NC70_EPTBU</name>
<dbReference type="PANTHER" id="PTHR44436:SF1">
    <property type="entry name" value="F-BOX_WD REPEAT-CONTAINING PROTEIN 2"/>
    <property type="match status" value="1"/>
</dbReference>
<dbReference type="PROSITE" id="PS50082">
    <property type="entry name" value="WD_REPEATS_2"/>
    <property type="match status" value="1"/>
</dbReference>
<dbReference type="SUPFAM" id="SSF50978">
    <property type="entry name" value="WD40 repeat-like"/>
    <property type="match status" value="1"/>
</dbReference>
<keyword evidence="4" id="KW-0472">Membrane</keyword>
<feature type="transmembrane region" description="Helical" evidence="4">
    <location>
        <begin position="30"/>
        <end position="50"/>
    </location>
</feature>
<evidence type="ECO:0000313" key="6">
    <source>
        <dbReference type="Proteomes" id="UP000694388"/>
    </source>
</evidence>
<dbReference type="Proteomes" id="UP000694388">
    <property type="component" value="Unplaced"/>
</dbReference>
<organism evidence="5 6">
    <name type="scientific">Eptatretus burgeri</name>
    <name type="common">Inshore hagfish</name>
    <dbReference type="NCBI Taxonomy" id="7764"/>
    <lineage>
        <taxon>Eukaryota</taxon>
        <taxon>Metazoa</taxon>
        <taxon>Chordata</taxon>
        <taxon>Craniata</taxon>
        <taxon>Vertebrata</taxon>
        <taxon>Cyclostomata</taxon>
        <taxon>Myxini</taxon>
        <taxon>Myxiniformes</taxon>
        <taxon>Myxinidae</taxon>
        <taxon>Eptatretinae</taxon>
        <taxon>Eptatretus</taxon>
    </lineage>
</organism>
<keyword evidence="2" id="KW-0677">Repeat</keyword>
<dbReference type="GeneTree" id="ENSGT00930000151016"/>
<dbReference type="Pfam" id="PF00400">
    <property type="entry name" value="WD40"/>
    <property type="match status" value="2"/>
</dbReference>
<accession>A0A8C4NC70</accession>
<proteinExistence type="predicted"/>
<dbReference type="PROSITE" id="PS50294">
    <property type="entry name" value="WD_REPEATS_REGION"/>
    <property type="match status" value="1"/>
</dbReference>
<reference evidence="5" key="2">
    <citation type="submission" date="2025-09" db="UniProtKB">
        <authorList>
            <consortium name="Ensembl"/>
        </authorList>
    </citation>
    <scope>IDENTIFICATION</scope>
</reference>
<feature type="repeat" description="WD" evidence="3">
    <location>
        <begin position="97"/>
        <end position="136"/>
    </location>
</feature>
<keyword evidence="6" id="KW-1185">Reference proteome</keyword>
<dbReference type="AlphaFoldDB" id="A0A8C4NC70"/>
<dbReference type="InterPro" id="IPR001680">
    <property type="entry name" value="WD40_rpt"/>
</dbReference>
<dbReference type="Ensembl" id="ENSEBUT00000000647.1">
    <property type="protein sequence ID" value="ENSEBUP00000000353.1"/>
    <property type="gene ID" value="ENSEBUG00000000494.1"/>
</dbReference>
<dbReference type="InterPro" id="IPR019775">
    <property type="entry name" value="WD40_repeat_CS"/>
</dbReference>